<proteinExistence type="predicted"/>
<organism evidence="2 3">
    <name type="scientific">Cylindrobasidium torrendii FP15055 ss-10</name>
    <dbReference type="NCBI Taxonomy" id="1314674"/>
    <lineage>
        <taxon>Eukaryota</taxon>
        <taxon>Fungi</taxon>
        <taxon>Dikarya</taxon>
        <taxon>Basidiomycota</taxon>
        <taxon>Agaricomycotina</taxon>
        <taxon>Agaricomycetes</taxon>
        <taxon>Agaricomycetidae</taxon>
        <taxon>Agaricales</taxon>
        <taxon>Marasmiineae</taxon>
        <taxon>Physalacriaceae</taxon>
        <taxon>Cylindrobasidium</taxon>
    </lineage>
</organism>
<dbReference type="STRING" id="1314674.A0A0D7B1F6"/>
<dbReference type="EMBL" id="KN880657">
    <property type="protein sequence ID" value="KIY64040.1"/>
    <property type="molecule type" value="Genomic_DNA"/>
</dbReference>
<evidence type="ECO:0000313" key="2">
    <source>
        <dbReference type="EMBL" id="KIY64040.1"/>
    </source>
</evidence>
<feature type="transmembrane region" description="Helical" evidence="1">
    <location>
        <begin position="12"/>
        <end position="31"/>
    </location>
</feature>
<reference evidence="2 3" key="1">
    <citation type="journal article" date="2015" name="Fungal Genet. Biol.">
        <title>Evolution of novel wood decay mechanisms in Agaricales revealed by the genome sequences of Fistulina hepatica and Cylindrobasidium torrendii.</title>
        <authorList>
            <person name="Floudas D."/>
            <person name="Held B.W."/>
            <person name="Riley R."/>
            <person name="Nagy L.G."/>
            <person name="Koehler G."/>
            <person name="Ransdell A.S."/>
            <person name="Younus H."/>
            <person name="Chow J."/>
            <person name="Chiniquy J."/>
            <person name="Lipzen A."/>
            <person name="Tritt A."/>
            <person name="Sun H."/>
            <person name="Haridas S."/>
            <person name="LaButti K."/>
            <person name="Ohm R.A."/>
            <person name="Kues U."/>
            <person name="Blanchette R.A."/>
            <person name="Grigoriev I.V."/>
            <person name="Minto R.E."/>
            <person name="Hibbett D.S."/>
        </authorList>
    </citation>
    <scope>NUCLEOTIDE SEQUENCE [LARGE SCALE GENOMIC DNA]</scope>
    <source>
        <strain evidence="2 3">FP15055 ss-10</strain>
    </source>
</reference>
<accession>A0A0D7B1F6</accession>
<evidence type="ECO:0000313" key="3">
    <source>
        <dbReference type="Proteomes" id="UP000054007"/>
    </source>
</evidence>
<keyword evidence="3" id="KW-1185">Reference proteome</keyword>
<evidence type="ECO:0000256" key="1">
    <source>
        <dbReference type="SAM" id="Phobius"/>
    </source>
</evidence>
<dbReference type="AlphaFoldDB" id="A0A0D7B1F6"/>
<keyword evidence="1" id="KW-1133">Transmembrane helix</keyword>
<keyword evidence="1" id="KW-0472">Membrane</keyword>
<gene>
    <name evidence="2" type="ORF">CYLTODRAFT_438353</name>
</gene>
<keyword evidence="1" id="KW-0812">Transmembrane</keyword>
<sequence>MSQPMPPRSPLSIVFILHCMVEMPLAIQGIWNPASLPFLQLTNTTLVLMKLYSLLLLGSCATSFLCYGLPDFLPGKRALAIGLCIYHSACSTVLYQAPRIIPHSFGTLAEGYNIIPETVWGTVHGILGLSMVLWWQFTLSQTPSLATGK</sequence>
<name>A0A0D7B1F6_9AGAR</name>
<dbReference type="Proteomes" id="UP000054007">
    <property type="component" value="Unassembled WGS sequence"/>
</dbReference>
<protein>
    <submittedName>
        <fullName evidence="2">Uncharacterized protein</fullName>
    </submittedName>
</protein>
<feature type="transmembrane region" description="Helical" evidence="1">
    <location>
        <begin position="51"/>
        <end position="69"/>
    </location>
</feature>
<dbReference type="OrthoDB" id="2550823at2759"/>